<comment type="caution">
    <text evidence="2">The sequence shown here is derived from an EMBL/GenBank/DDBJ whole genome shotgun (WGS) entry which is preliminary data.</text>
</comment>
<feature type="domain" description="Histidine kinase/HSP90-like ATPase" evidence="1">
    <location>
        <begin position="39"/>
        <end position="161"/>
    </location>
</feature>
<proteinExistence type="predicted"/>
<sequence length="192" mass="21472">MTSWNVCTEVLLDEHGKSMKISIPASMTFSSILRDLIGSLIQNDTKFSSKWKHRIQLMADELINNAIEHGSSPGNLVKITLTISNSSDFDVTIEDTGTGKKQINAQELMDFAKANREAMTANPLSNKTIRWRGLAMIVLNWSDNFAYQNNESGGLVARMCKKFTPDCWDTEAQKTENNPGIKNQIKVEALVF</sequence>
<dbReference type="SUPFAM" id="SSF55874">
    <property type="entry name" value="ATPase domain of HSP90 chaperone/DNA topoisomerase II/histidine kinase"/>
    <property type="match status" value="1"/>
</dbReference>
<dbReference type="EMBL" id="AMFJ01034458">
    <property type="protein sequence ID" value="EKD29277.1"/>
    <property type="molecule type" value="Genomic_DNA"/>
</dbReference>
<dbReference type="Gene3D" id="3.30.565.10">
    <property type="entry name" value="Histidine kinase-like ATPase, C-terminal domain"/>
    <property type="match status" value="1"/>
</dbReference>
<name>K1XVM2_9BACT</name>
<evidence type="ECO:0000313" key="2">
    <source>
        <dbReference type="EMBL" id="EKD29277.1"/>
    </source>
</evidence>
<protein>
    <recommendedName>
        <fullName evidence="1">Histidine kinase/HSP90-like ATPase domain-containing protein</fullName>
    </recommendedName>
</protein>
<gene>
    <name evidence="2" type="ORF">ACD_78C00458G0004</name>
</gene>
<dbReference type="InterPro" id="IPR036890">
    <property type="entry name" value="HATPase_C_sf"/>
</dbReference>
<accession>K1XVM2</accession>
<organism evidence="2">
    <name type="scientific">uncultured bacterium</name>
    <name type="common">gcode 4</name>
    <dbReference type="NCBI Taxonomy" id="1234023"/>
    <lineage>
        <taxon>Bacteria</taxon>
        <taxon>environmental samples</taxon>
    </lineage>
</organism>
<evidence type="ECO:0000259" key="1">
    <source>
        <dbReference type="Pfam" id="PF13581"/>
    </source>
</evidence>
<reference evidence="2" key="1">
    <citation type="journal article" date="2012" name="Science">
        <title>Fermentation, hydrogen, and sulfur metabolism in multiple uncultivated bacterial phyla.</title>
        <authorList>
            <person name="Wrighton K.C."/>
            <person name="Thomas B.C."/>
            <person name="Sharon I."/>
            <person name="Miller C.S."/>
            <person name="Castelle C.J."/>
            <person name="VerBerkmoes N.C."/>
            <person name="Wilkins M.J."/>
            <person name="Hettich R.L."/>
            <person name="Lipton M.S."/>
            <person name="Williams K.H."/>
            <person name="Long P.E."/>
            <person name="Banfield J.F."/>
        </authorList>
    </citation>
    <scope>NUCLEOTIDE SEQUENCE [LARGE SCALE GENOMIC DNA]</scope>
</reference>
<dbReference type="AlphaFoldDB" id="K1XVM2"/>
<dbReference type="InterPro" id="IPR003594">
    <property type="entry name" value="HATPase_dom"/>
</dbReference>
<dbReference type="Pfam" id="PF13581">
    <property type="entry name" value="HATPase_c_2"/>
    <property type="match status" value="1"/>
</dbReference>